<proteinExistence type="predicted"/>
<dbReference type="AlphaFoldDB" id="A0AAP0Q0J8"/>
<evidence type="ECO:0000259" key="1">
    <source>
        <dbReference type="Pfam" id="PF10536"/>
    </source>
</evidence>
<dbReference type="PANTHER" id="PTHR46033">
    <property type="entry name" value="PROTEIN MAIN-LIKE 2"/>
    <property type="match status" value="1"/>
</dbReference>
<sequence length="92" mass="10359">MRAQIAKWDLQSCHPDAQALQRFIQRSGLAPLIDCSYSKGNKEVISTFVERWHLETNTFHLPFSEMSITLEDVSILLNIPVVGKAVAVENFG</sequence>
<comment type="caution">
    <text evidence="2">The sequence shown here is derived from an EMBL/GenBank/DDBJ whole genome shotgun (WGS) entry which is preliminary data.</text>
</comment>
<dbReference type="InterPro" id="IPR019557">
    <property type="entry name" value="AminoTfrase-like_pln_mobile"/>
</dbReference>
<dbReference type="EMBL" id="JBBNAF010000002">
    <property type="protein sequence ID" value="KAK9162475.1"/>
    <property type="molecule type" value="Genomic_DNA"/>
</dbReference>
<dbReference type="Pfam" id="PF10536">
    <property type="entry name" value="PMD"/>
    <property type="match status" value="1"/>
</dbReference>
<accession>A0AAP0Q0J8</accession>
<dbReference type="GO" id="GO:0010073">
    <property type="term" value="P:meristem maintenance"/>
    <property type="evidence" value="ECO:0007669"/>
    <property type="project" value="InterPro"/>
</dbReference>
<feature type="domain" description="Aminotransferase-like plant mobile" evidence="1">
    <location>
        <begin position="33"/>
        <end position="87"/>
    </location>
</feature>
<gene>
    <name evidence="2" type="ORF">Syun_003377</name>
</gene>
<name>A0AAP0Q0J8_9MAGN</name>
<evidence type="ECO:0000313" key="2">
    <source>
        <dbReference type="EMBL" id="KAK9162475.1"/>
    </source>
</evidence>
<dbReference type="Proteomes" id="UP001420932">
    <property type="component" value="Unassembled WGS sequence"/>
</dbReference>
<dbReference type="InterPro" id="IPR044824">
    <property type="entry name" value="MAIN-like"/>
</dbReference>
<reference evidence="2 3" key="1">
    <citation type="submission" date="2024-01" db="EMBL/GenBank/DDBJ databases">
        <title>Genome assemblies of Stephania.</title>
        <authorList>
            <person name="Yang L."/>
        </authorList>
    </citation>
    <scope>NUCLEOTIDE SEQUENCE [LARGE SCALE GENOMIC DNA]</scope>
    <source>
        <strain evidence="2">YNDBR</strain>
        <tissue evidence="2">Leaf</tissue>
    </source>
</reference>
<organism evidence="2 3">
    <name type="scientific">Stephania yunnanensis</name>
    <dbReference type="NCBI Taxonomy" id="152371"/>
    <lineage>
        <taxon>Eukaryota</taxon>
        <taxon>Viridiplantae</taxon>
        <taxon>Streptophyta</taxon>
        <taxon>Embryophyta</taxon>
        <taxon>Tracheophyta</taxon>
        <taxon>Spermatophyta</taxon>
        <taxon>Magnoliopsida</taxon>
        <taxon>Ranunculales</taxon>
        <taxon>Menispermaceae</taxon>
        <taxon>Menispermoideae</taxon>
        <taxon>Cissampelideae</taxon>
        <taxon>Stephania</taxon>
    </lineage>
</organism>
<evidence type="ECO:0000313" key="3">
    <source>
        <dbReference type="Proteomes" id="UP001420932"/>
    </source>
</evidence>
<dbReference type="PANTHER" id="PTHR46033:SF8">
    <property type="entry name" value="PROTEIN MAINTENANCE OF MERISTEMS-LIKE"/>
    <property type="match status" value="1"/>
</dbReference>
<protein>
    <recommendedName>
        <fullName evidence="1">Aminotransferase-like plant mobile domain-containing protein</fullName>
    </recommendedName>
</protein>
<keyword evidence="3" id="KW-1185">Reference proteome</keyword>